<evidence type="ECO:0000256" key="1">
    <source>
        <dbReference type="SAM" id="Phobius"/>
    </source>
</evidence>
<dbReference type="Gene3D" id="3.30.70.1440">
    <property type="entry name" value="Multidrug efflux transporter AcrB pore domain"/>
    <property type="match status" value="1"/>
</dbReference>
<name>A0ABS0B1W6_9GAMM</name>
<dbReference type="EMBL" id="JADLZT010000001">
    <property type="protein sequence ID" value="MBF6022479.1"/>
    <property type="molecule type" value="Genomic_DNA"/>
</dbReference>
<dbReference type="RefSeq" id="WP_194929093.1">
    <property type="nucleotide sequence ID" value="NZ_JADLZT010000001.1"/>
</dbReference>
<dbReference type="SUPFAM" id="SSF82866">
    <property type="entry name" value="Multidrug efflux transporter AcrB transmembrane domain"/>
    <property type="match status" value="2"/>
</dbReference>
<dbReference type="SUPFAM" id="SSF82714">
    <property type="entry name" value="Multidrug efflux transporter AcrB TolC docking domain, DN and DC subdomains"/>
    <property type="match status" value="2"/>
</dbReference>
<dbReference type="InterPro" id="IPR027463">
    <property type="entry name" value="AcrB_DN_DC_subdom"/>
</dbReference>
<feature type="transmembrane region" description="Helical" evidence="1">
    <location>
        <begin position="862"/>
        <end position="882"/>
    </location>
</feature>
<evidence type="ECO:0000313" key="2">
    <source>
        <dbReference type="EMBL" id="MBF6022479.1"/>
    </source>
</evidence>
<sequence length="1046" mass="113579">MNLSDLSIRRPVFATVISLLLIVLGVMAFSRLTLRELPAIDPPIVSVDVTYPGASAAVVETRVTQILEDALSGIEGIETIESRSVNGRASISIEFNLSRDIEAAANDVRDSVSRVSNRMPEEADPPQIEKVEADSDPILWLNMSSTKMDTLQLSDYAERYVVDRLSSVDGVAQVRIGGQQRYAMRVWLDRDALAARGITVNEIESALSSENVELPAGRIESNTRDFTLRVARSYQKPEDFAQIPLGKGSDGYVVRLGDVSRIELASAERRAYYRSNGEPNIGLGIVKISTANSLDVARAVREQAERIQQTLPEGTKIFVAFDTTVFIESAVERVYHTLIEAIVLVLIVIWLFLGSARAALIPAVTVPVCLLAAFIPLWFFGFSINLLTLLALVLCIGLVVDDAIVVLENIQRRTDLGEPRLVAAARGTKQVAFAVIATTAVLVAVFLPVGFMEGNTGRLFRELSVALAGAVALSAFVALTLTPMMSSKLVRPHREEKSNPVNRWVNARVDSLGRRYGELLSRMTARPPKRLFPIMMLVLTLTGIVSAVLFKLVPSELAPPEDRGSFQISILGPEGAGFDYTVKQVQQVEKIVASHTGADQVIQRYNPRVPGGFGASEEMHTGRIAVFLQDWDKRNISTADVAKQLQGELAQLPGVRAMPQVSGGLVRSRGQPVAIVLGGPDYAELAQWRDKILARMEQNPGFFSADSDYKETRPQMRVEIDRQRAADLGVPVGDIGHALETMMGSRRVTTFVQNGEEYDVIVQSNRELRATPADLAAIQVRARDGALVPLSNLVTLKELAEPGSLNRFNRLRAITISAGLSPGYRMGDAITWLEQAVKEELPEHAQIDWKGESREYKQAGGAVMLTFTLALLIVFLVLAAQFESFVHPFVIMLTVPLGVLGALIGLAVTGGTLNLFSQIGIVMLVGLAAKNGILIVEFANQLRDEGRSIHEAIVEASSVRLRPILMTSIATVVGAIPLVLAGGPGSASRATIGIVVIFGVSFSTLLSLFVVPAFYVLLAKFTRSPEAVAHELEKLESQTPQVGGHA</sequence>
<feature type="transmembrane region" description="Helical" evidence="1">
    <location>
        <begin position="431"/>
        <end position="451"/>
    </location>
</feature>
<comment type="caution">
    <text evidence="2">The sequence shown here is derived from an EMBL/GenBank/DDBJ whole genome shotgun (WGS) entry which is preliminary data.</text>
</comment>
<feature type="transmembrane region" description="Helical" evidence="1">
    <location>
        <begin position="915"/>
        <end position="940"/>
    </location>
</feature>
<dbReference type="PANTHER" id="PTHR32063">
    <property type="match status" value="1"/>
</dbReference>
<dbReference type="InterPro" id="IPR001036">
    <property type="entry name" value="Acrflvin-R"/>
</dbReference>
<feature type="transmembrane region" description="Helical" evidence="1">
    <location>
        <begin position="889"/>
        <end position="909"/>
    </location>
</feature>
<dbReference type="Pfam" id="PF00873">
    <property type="entry name" value="ACR_tran"/>
    <property type="match status" value="1"/>
</dbReference>
<feature type="transmembrane region" description="Helical" evidence="1">
    <location>
        <begin position="531"/>
        <end position="553"/>
    </location>
</feature>
<keyword evidence="3" id="KW-1185">Reference proteome</keyword>
<feature type="transmembrane region" description="Helical" evidence="1">
    <location>
        <begin position="386"/>
        <end position="410"/>
    </location>
</feature>
<dbReference type="Gene3D" id="3.30.2090.10">
    <property type="entry name" value="Multidrug efflux transporter AcrB TolC docking domain, DN and DC subdomains"/>
    <property type="match status" value="2"/>
</dbReference>
<dbReference type="PANTHER" id="PTHR32063:SF14">
    <property type="entry name" value="BLL4319 PROTEIN"/>
    <property type="match status" value="1"/>
</dbReference>
<gene>
    <name evidence="2" type="ORF">IU514_00420</name>
</gene>
<dbReference type="PRINTS" id="PR00702">
    <property type="entry name" value="ACRIFLAVINRP"/>
</dbReference>
<feature type="transmembrane region" description="Helical" evidence="1">
    <location>
        <begin position="334"/>
        <end position="353"/>
    </location>
</feature>
<dbReference type="Proteomes" id="UP001429984">
    <property type="component" value="Unassembled WGS sequence"/>
</dbReference>
<feature type="transmembrane region" description="Helical" evidence="1">
    <location>
        <begin position="961"/>
        <end position="980"/>
    </location>
</feature>
<feature type="transmembrane region" description="Helical" evidence="1">
    <location>
        <begin position="463"/>
        <end position="484"/>
    </location>
</feature>
<dbReference type="Gene3D" id="3.30.70.1430">
    <property type="entry name" value="Multidrug efflux transporter AcrB pore domain"/>
    <property type="match status" value="2"/>
</dbReference>
<feature type="transmembrane region" description="Helical" evidence="1">
    <location>
        <begin position="12"/>
        <end position="34"/>
    </location>
</feature>
<keyword evidence="1" id="KW-0472">Membrane</keyword>
<protein>
    <submittedName>
        <fullName evidence="2">Efflux RND transporter permease subunit</fullName>
    </submittedName>
</protein>
<evidence type="ECO:0000313" key="3">
    <source>
        <dbReference type="Proteomes" id="UP001429984"/>
    </source>
</evidence>
<organism evidence="2 3">
    <name type="scientific">Lysobacter niastensis</name>
    <dbReference type="NCBI Taxonomy" id="380629"/>
    <lineage>
        <taxon>Bacteria</taxon>
        <taxon>Pseudomonadati</taxon>
        <taxon>Pseudomonadota</taxon>
        <taxon>Gammaproteobacteria</taxon>
        <taxon>Lysobacterales</taxon>
        <taxon>Lysobacteraceae</taxon>
        <taxon>Lysobacter</taxon>
    </lineage>
</organism>
<dbReference type="SUPFAM" id="SSF82693">
    <property type="entry name" value="Multidrug efflux transporter AcrB pore domain, PN1, PN2, PC1 and PC2 subdomains"/>
    <property type="match status" value="3"/>
</dbReference>
<dbReference type="Gene3D" id="1.20.1640.10">
    <property type="entry name" value="Multidrug efflux transporter AcrB transmembrane domain"/>
    <property type="match status" value="2"/>
</dbReference>
<keyword evidence="1" id="KW-0812">Transmembrane</keyword>
<accession>A0ABS0B1W6</accession>
<keyword evidence="1" id="KW-1133">Transmembrane helix</keyword>
<proteinExistence type="predicted"/>
<dbReference type="Gene3D" id="3.30.70.1320">
    <property type="entry name" value="Multidrug efflux transporter AcrB pore domain like"/>
    <property type="match status" value="1"/>
</dbReference>
<feature type="transmembrane region" description="Helical" evidence="1">
    <location>
        <begin position="992"/>
        <end position="1018"/>
    </location>
</feature>
<reference evidence="2 3" key="1">
    <citation type="submission" date="2020-11" db="EMBL/GenBank/DDBJ databases">
        <title>Draft Genome Sequence and Secondary Metabolite Biosynthetic Potential of the Lysobacter niastensis Type strain DSM 18481.</title>
        <authorList>
            <person name="Turrini P."/>
            <person name="Artuso I."/>
            <person name="Tescari M."/>
            <person name="Lugli G.A."/>
            <person name="Frangipani E."/>
            <person name="Ventura M."/>
            <person name="Visca P."/>
        </authorList>
    </citation>
    <scope>NUCLEOTIDE SEQUENCE [LARGE SCALE GENOMIC DNA]</scope>
    <source>
        <strain evidence="2 3">DSM 18481</strain>
    </source>
</reference>
<feature type="transmembrane region" description="Helical" evidence="1">
    <location>
        <begin position="360"/>
        <end position="380"/>
    </location>
</feature>